<name>A0A0K2V520_LEPSM</name>
<accession>A0A0K2V520</accession>
<sequence length="52" mass="6461">MLIAFKKERFLSKFVSKNIFERFLKMNILLLTFLRWKEQSEISCNRIEMFNK</sequence>
<proteinExistence type="predicted"/>
<reference evidence="1" key="1">
    <citation type="submission" date="2014-05" db="EMBL/GenBank/DDBJ databases">
        <authorList>
            <person name="Chronopoulou M."/>
        </authorList>
    </citation>
    <scope>NUCLEOTIDE SEQUENCE</scope>
    <source>
        <tissue evidence="1">Whole organism</tissue>
    </source>
</reference>
<organism evidence="1">
    <name type="scientific">Lepeophtheirus salmonis</name>
    <name type="common">Salmon louse</name>
    <name type="synonym">Caligus salmonis</name>
    <dbReference type="NCBI Taxonomy" id="72036"/>
    <lineage>
        <taxon>Eukaryota</taxon>
        <taxon>Metazoa</taxon>
        <taxon>Ecdysozoa</taxon>
        <taxon>Arthropoda</taxon>
        <taxon>Crustacea</taxon>
        <taxon>Multicrustacea</taxon>
        <taxon>Hexanauplia</taxon>
        <taxon>Copepoda</taxon>
        <taxon>Siphonostomatoida</taxon>
        <taxon>Caligidae</taxon>
        <taxon>Lepeophtheirus</taxon>
    </lineage>
</organism>
<protein>
    <submittedName>
        <fullName evidence="1">Uncharacterized protein</fullName>
    </submittedName>
</protein>
<evidence type="ECO:0000313" key="1">
    <source>
        <dbReference type="EMBL" id="CDW45242.1"/>
    </source>
</evidence>
<dbReference type="AlphaFoldDB" id="A0A0K2V520"/>
<dbReference type="EMBL" id="HACA01027881">
    <property type="protein sequence ID" value="CDW45242.1"/>
    <property type="molecule type" value="Transcribed_RNA"/>
</dbReference>